<name>A0AAV7NES5_PLEWA</name>
<dbReference type="EMBL" id="JANPWB010000012">
    <property type="protein sequence ID" value="KAJ1113057.1"/>
    <property type="molecule type" value="Genomic_DNA"/>
</dbReference>
<organism evidence="2 3">
    <name type="scientific">Pleurodeles waltl</name>
    <name type="common">Iberian ribbed newt</name>
    <dbReference type="NCBI Taxonomy" id="8319"/>
    <lineage>
        <taxon>Eukaryota</taxon>
        <taxon>Metazoa</taxon>
        <taxon>Chordata</taxon>
        <taxon>Craniata</taxon>
        <taxon>Vertebrata</taxon>
        <taxon>Euteleostomi</taxon>
        <taxon>Amphibia</taxon>
        <taxon>Batrachia</taxon>
        <taxon>Caudata</taxon>
        <taxon>Salamandroidea</taxon>
        <taxon>Salamandridae</taxon>
        <taxon>Pleurodelinae</taxon>
        <taxon>Pleurodeles</taxon>
    </lineage>
</organism>
<protein>
    <recommendedName>
        <fullName evidence="4">C3H1-type domain-containing protein</fullName>
    </recommendedName>
</protein>
<dbReference type="Proteomes" id="UP001066276">
    <property type="component" value="Chromosome 8"/>
</dbReference>
<feature type="region of interest" description="Disordered" evidence="1">
    <location>
        <begin position="249"/>
        <end position="271"/>
    </location>
</feature>
<evidence type="ECO:0008006" key="4">
    <source>
        <dbReference type="Google" id="ProtNLM"/>
    </source>
</evidence>
<dbReference type="PANTHER" id="PTHR35558:SF1">
    <property type="entry name" value="ENDONUCLEASE_EXONUCLEASE_PHOSPHATASE DOMAIN-CONTAINING PROTEIN"/>
    <property type="match status" value="1"/>
</dbReference>
<evidence type="ECO:0000313" key="2">
    <source>
        <dbReference type="EMBL" id="KAJ1113057.1"/>
    </source>
</evidence>
<keyword evidence="3" id="KW-1185">Reference proteome</keyword>
<evidence type="ECO:0000256" key="1">
    <source>
        <dbReference type="SAM" id="MobiDB-lite"/>
    </source>
</evidence>
<gene>
    <name evidence="2" type="ORF">NDU88_001316</name>
</gene>
<reference evidence="2" key="1">
    <citation type="journal article" date="2022" name="bioRxiv">
        <title>Sequencing and chromosome-scale assembly of the giantPleurodeles waltlgenome.</title>
        <authorList>
            <person name="Brown T."/>
            <person name="Elewa A."/>
            <person name="Iarovenko S."/>
            <person name="Subramanian E."/>
            <person name="Araus A.J."/>
            <person name="Petzold A."/>
            <person name="Susuki M."/>
            <person name="Suzuki K.-i.T."/>
            <person name="Hayashi T."/>
            <person name="Toyoda A."/>
            <person name="Oliveira C."/>
            <person name="Osipova E."/>
            <person name="Leigh N.D."/>
            <person name="Simon A."/>
            <person name="Yun M.H."/>
        </authorList>
    </citation>
    <scope>NUCLEOTIDE SEQUENCE</scope>
    <source>
        <strain evidence="2">20211129_DDA</strain>
        <tissue evidence="2">Liver</tissue>
    </source>
</reference>
<accession>A0AAV7NES5</accession>
<feature type="compositionally biased region" description="Polar residues" evidence="1">
    <location>
        <begin position="249"/>
        <end position="266"/>
    </location>
</feature>
<feature type="region of interest" description="Disordered" evidence="1">
    <location>
        <begin position="30"/>
        <end position="92"/>
    </location>
</feature>
<feature type="compositionally biased region" description="Low complexity" evidence="1">
    <location>
        <begin position="78"/>
        <end position="89"/>
    </location>
</feature>
<dbReference type="PANTHER" id="PTHR35558">
    <property type="entry name" value="SGNH_HYDRO DOMAIN-CONTAINING PROTEIN"/>
    <property type="match status" value="1"/>
</dbReference>
<comment type="caution">
    <text evidence="2">The sequence shown here is derived from an EMBL/GenBank/DDBJ whole genome shotgun (WGS) entry which is preliminary data.</text>
</comment>
<dbReference type="AlphaFoldDB" id="A0AAV7NES5"/>
<proteinExistence type="predicted"/>
<sequence length="503" mass="53739">MAANRVRGGKRKGTDPDLAQLLKLVLAKLGGGDSEGEAAPSDGDDGEVRASRPRRANVAPPAAFPPVKRRNKKQTGETVVQQPTPQAVLTPPPPPVIELVTVVTPSIAAAAPSEEIAGHHAGVRSSSTGVAGGVEAMLADIRRSVAALAAPASDVPTQALPIAQGVAPGASAATEQGQAARTHPGASQDLTTQTLASVSQMLANLTVPVPTPLPTTPWARDPLQNSVLELKRQVEALVAARNVPSLQVATSGPSVSQAPGPLSQTPPGGKEHGKVIEQGGNTVVTPAEVTGADTLLSRPGKLAAHVASEIKEKIWKGDFVDIFSLVRAKRREVESKDKDTKASSYTDKKPKIEENITNWLFGFNVFMSVMLEKKPDIGLSMIFYANKILKAHHMYGGNAWLEYDRDFRWAKLEDPAIGWDQTEVNVWLECVNNKLPNKQPFRAQYTGDKKGSCWAFNKKVCSRPPGTCKFRHSCAFCGHPSHPEFKCLKKAKDRAKEGSKSST</sequence>
<evidence type="ECO:0000313" key="3">
    <source>
        <dbReference type="Proteomes" id="UP001066276"/>
    </source>
</evidence>